<organism evidence="11 12">
    <name type="scientific">Durusdinium trenchii</name>
    <dbReference type="NCBI Taxonomy" id="1381693"/>
    <lineage>
        <taxon>Eukaryota</taxon>
        <taxon>Sar</taxon>
        <taxon>Alveolata</taxon>
        <taxon>Dinophyceae</taxon>
        <taxon>Suessiales</taxon>
        <taxon>Symbiodiniaceae</taxon>
        <taxon>Durusdinium</taxon>
    </lineage>
</organism>
<evidence type="ECO:0000256" key="3">
    <source>
        <dbReference type="ARBA" id="ARBA00022692"/>
    </source>
</evidence>
<dbReference type="InterPro" id="IPR027417">
    <property type="entry name" value="P-loop_NTPase"/>
</dbReference>
<dbReference type="Pfam" id="PF01061">
    <property type="entry name" value="ABC2_membrane"/>
    <property type="match status" value="1"/>
</dbReference>
<keyword evidence="2" id="KW-0813">Transport</keyword>
<protein>
    <recommendedName>
        <fullName evidence="10">ABC transporter domain-containing protein</fullName>
    </recommendedName>
</protein>
<accession>A0ABP0LSR9</accession>
<dbReference type="PROSITE" id="PS50893">
    <property type="entry name" value="ABC_TRANSPORTER_2"/>
    <property type="match status" value="1"/>
</dbReference>
<dbReference type="InterPro" id="IPR003439">
    <property type="entry name" value="ABC_transporter-like_ATP-bd"/>
</dbReference>
<keyword evidence="4" id="KW-0547">Nucleotide-binding</keyword>
<dbReference type="InterPro" id="IPR013525">
    <property type="entry name" value="ABC2_TM"/>
</dbReference>
<name>A0ABP0LSR9_9DINO</name>
<proteinExistence type="predicted"/>
<reference evidence="11 12" key="1">
    <citation type="submission" date="2024-02" db="EMBL/GenBank/DDBJ databases">
        <authorList>
            <person name="Chen Y."/>
            <person name="Shah S."/>
            <person name="Dougan E. K."/>
            <person name="Thang M."/>
            <person name="Chan C."/>
        </authorList>
    </citation>
    <scope>NUCLEOTIDE SEQUENCE [LARGE SCALE GENOMIC DNA]</scope>
</reference>
<feature type="transmembrane region" description="Helical" evidence="9">
    <location>
        <begin position="658"/>
        <end position="682"/>
    </location>
</feature>
<dbReference type="InterPro" id="IPR003593">
    <property type="entry name" value="AAA+_ATPase"/>
</dbReference>
<feature type="transmembrane region" description="Helical" evidence="9">
    <location>
        <begin position="451"/>
        <end position="473"/>
    </location>
</feature>
<sequence length="689" mass="76957">MNGYHPEERLIDSASLGEEWVDLSFAIGKTPILKRVTGIASPGRLTGVMGPSGSGKTTLLNVLSGRQRTSGYSRTGSNKQEVNFSGEVFARGRPVKTSFFRGKTAFVFQDNALMDSDTPREALQFSAYLRLSRKVSKSKRDDLVEKLLDDLHLQDSSNVITGGPLRKGLSGGQQKRVAVGVELISNPQMIFLDEPISGLDSYNAFTLMQSLNKLSRTGVPVVLTIHQPSSEIYDLIDDVIFLCKGDVIYQGPRWGLFSHFEQLGFRCPANHNPADFVMFLIHKEDDEVLDQLIGNWRTSTACKQLTTRIMHAGDHFNPEAARAASRILTSDSDSSDDEDSSSGDEEVPKVFGQPRKKRNCCQAQWALIRRDARRIWRDRSQVLAANIQNLLVSLIYGWLFFGAGLQESRDLGFASQSLPEGIKPCDDEVLRNHPAKALARDQCVRMFQVHWGALSIVAINTMMGSITWAITVFQNERSCFLREASSGYYTNFSYFLSKTLFEFPVMAISVVVSILSVYWLMNLNANPLALMAEVLLLSVASSSIVFCLSAQASTPEQAYALAPIAQIPQFAFAGILIPNEMVPLSLRWLKWLCPLYYGMTMMSLSEFGGPIEKFEDCKERLTSSNGTVPSIDVMYEECPGAAIQVLALHSQGVWENFFWWPAFSMCVIFFVGFRLLSVFILWRKSRFVL</sequence>
<keyword evidence="5" id="KW-0067">ATP-binding</keyword>
<evidence type="ECO:0000256" key="4">
    <source>
        <dbReference type="ARBA" id="ARBA00022741"/>
    </source>
</evidence>
<dbReference type="PANTHER" id="PTHR48041:SF139">
    <property type="entry name" value="PROTEIN SCARLET"/>
    <property type="match status" value="1"/>
</dbReference>
<keyword evidence="7 9" id="KW-0472">Membrane</keyword>
<dbReference type="InterPro" id="IPR050352">
    <property type="entry name" value="ABCG_transporters"/>
</dbReference>
<gene>
    <name evidence="11" type="ORF">CCMP2556_LOCUS22249</name>
</gene>
<evidence type="ECO:0000256" key="5">
    <source>
        <dbReference type="ARBA" id="ARBA00022840"/>
    </source>
</evidence>
<dbReference type="InterPro" id="IPR017871">
    <property type="entry name" value="ABC_transporter-like_CS"/>
</dbReference>
<dbReference type="Gene3D" id="3.40.50.300">
    <property type="entry name" value="P-loop containing nucleotide triphosphate hydrolases"/>
    <property type="match status" value="1"/>
</dbReference>
<feature type="transmembrane region" description="Helical" evidence="9">
    <location>
        <begin position="382"/>
        <end position="401"/>
    </location>
</feature>
<feature type="transmembrane region" description="Helical" evidence="9">
    <location>
        <begin position="527"/>
        <end position="546"/>
    </location>
</feature>
<evidence type="ECO:0000256" key="7">
    <source>
        <dbReference type="ARBA" id="ARBA00023136"/>
    </source>
</evidence>
<keyword evidence="3 9" id="KW-0812">Transmembrane</keyword>
<dbReference type="Proteomes" id="UP001642484">
    <property type="component" value="Unassembled WGS sequence"/>
</dbReference>
<dbReference type="PANTHER" id="PTHR48041">
    <property type="entry name" value="ABC TRANSPORTER G FAMILY MEMBER 28"/>
    <property type="match status" value="1"/>
</dbReference>
<evidence type="ECO:0000256" key="1">
    <source>
        <dbReference type="ARBA" id="ARBA00004141"/>
    </source>
</evidence>
<dbReference type="PROSITE" id="PS00211">
    <property type="entry name" value="ABC_TRANSPORTER_1"/>
    <property type="match status" value="1"/>
</dbReference>
<evidence type="ECO:0000313" key="11">
    <source>
        <dbReference type="EMBL" id="CAK9041524.1"/>
    </source>
</evidence>
<feature type="region of interest" description="Disordered" evidence="8">
    <location>
        <begin position="327"/>
        <end position="355"/>
    </location>
</feature>
<dbReference type="SUPFAM" id="SSF52540">
    <property type="entry name" value="P-loop containing nucleoside triphosphate hydrolases"/>
    <property type="match status" value="1"/>
</dbReference>
<comment type="subcellular location">
    <subcellularLocation>
        <location evidence="1">Membrane</location>
        <topology evidence="1">Multi-pass membrane protein</topology>
    </subcellularLocation>
</comment>
<keyword evidence="6 9" id="KW-1133">Transmembrane helix</keyword>
<dbReference type="Pfam" id="PF00005">
    <property type="entry name" value="ABC_tran"/>
    <property type="match status" value="1"/>
</dbReference>
<evidence type="ECO:0000259" key="10">
    <source>
        <dbReference type="PROSITE" id="PS50893"/>
    </source>
</evidence>
<feature type="transmembrane region" description="Helical" evidence="9">
    <location>
        <begin position="500"/>
        <end position="521"/>
    </location>
</feature>
<comment type="caution">
    <text evidence="11">The sequence shown here is derived from an EMBL/GenBank/DDBJ whole genome shotgun (WGS) entry which is preliminary data.</text>
</comment>
<feature type="domain" description="ABC transporter" evidence="10">
    <location>
        <begin position="18"/>
        <end position="269"/>
    </location>
</feature>
<keyword evidence="12" id="KW-1185">Reference proteome</keyword>
<evidence type="ECO:0000256" key="8">
    <source>
        <dbReference type="SAM" id="MobiDB-lite"/>
    </source>
</evidence>
<dbReference type="SMART" id="SM00382">
    <property type="entry name" value="AAA"/>
    <property type="match status" value="1"/>
</dbReference>
<evidence type="ECO:0000256" key="9">
    <source>
        <dbReference type="SAM" id="Phobius"/>
    </source>
</evidence>
<dbReference type="InterPro" id="IPR043926">
    <property type="entry name" value="ABCG_dom"/>
</dbReference>
<evidence type="ECO:0000313" key="12">
    <source>
        <dbReference type="Proteomes" id="UP001642484"/>
    </source>
</evidence>
<dbReference type="EMBL" id="CAXAMN010013670">
    <property type="protein sequence ID" value="CAK9041524.1"/>
    <property type="molecule type" value="Genomic_DNA"/>
</dbReference>
<evidence type="ECO:0000256" key="6">
    <source>
        <dbReference type="ARBA" id="ARBA00022989"/>
    </source>
</evidence>
<dbReference type="Pfam" id="PF19055">
    <property type="entry name" value="ABC2_membrane_7"/>
    <property type="match status" value="1"/>
</dbReference>
<feature type="compositionally biased region" description="Acidic residues" evidence="8">
    <location>
        <begin position="333"/>
        <end position="345"/>
    </location>
</feature>
<evidence type="ECO:0000256" key="2">
    <source>
        <dbReference type="ARBA" id="ARBA00022448"/>
    </source>
</evidence>